<dbReference type="InterPro" id="IPR027417">
    <property type="entry name" value="P-loop_NTPase"/>
</dbReference>
<dbReference type="PANTHER" id="PTHR35807">
    <property type="entry name" value="TRANSCRIPTIONAL REGULATOR REDD-RELATED"/>
    <property type="match status" value="1"/>
</dbReference>
<dbReference type="InterPro" id="IPR005158">
    <property type="entry name" value="BTAD"/>
</dbReference>
<dbReference type="InterPro" id="IPR051677">
    <property type="entry name" value="AfsR-DnrI-RedD_regulator"/>
</dbReference>
<evidence type="ECO:0000313" key="8">
    <source>
        <dbReference type="EMBL" id="GGJ90860.1"/>
    </source>
</evidence>
<dbReference type="SUPFAM" id="SSF46894">
    <property type="entry name" value="C-terminal effector domain of the bipartite response regulators"/>
    <property type="match status" value="1"/>
</dbReference>
<dbReference type="EMBL" id="BMQB01000004">
    <property type="protein sequence ID" value="GGJ90860.1"/>
    <property type="molecule type" value="Genomic_DNA"/>
</dbReference>
<protein>
    <recommendedName>
        <fullName evidence="7">OmpR/PhoB-type domain-containing protein</fullName>
    </recommendedName>
</protein>
<gene>
    <name evidence="8" type="ORF">GCM10010123_20870</name>
</gene>
<dbReference type="Pfam" id="PF03704">
    <property type="entry name" value="BTAD"/>
    <property type="match status" value="1"/>
</dbReference>
<reference evidence="8" key="1">
    <citation type="journal article" date="2014" name="Int. J. Syst. Evol. Microbiol.">
        <title>Complete genome sequence of Corynebacterium casei LMG S-19264T (=DSM 44701T), isolated from a smear-ripened cheese.</title>
        <authorList>
            <consortium name="US DOE Joint Genome Institute (JGI-PGF)"/>
            <person name="Walter F."/>
            <person name="Albersmeier A."/>
            <person name="Kalinowski J."/>
            <person name="Ruckert C."/>
        </authorList>
    </citation>
    <scope>NUCLEOTIDE SEQUENCE</scope>
    <source>
        <strain evidence="8">JCM 3090</strain>
    </source>
</reference>
<dbReference type="GO" id="GO:0006355">
    <property type="term" value="P:regulation of DNA-templated transcription"/>
    <property type="evidence" value="ECO:0007669"/>
    <property type="project" value="InterPro"/>
</dbReference>
<keyword evidence="3 5" id="KW-0238">DNA-binding</keyword>
<evidence type="ECO:0000313" key="9">
    <source>
        <dbReference type="Proteomes" id="UP000649739"/>
    </source>
</evidence>
<keyword evidence="4" id="KW-0804">Transcription</keyword>
<comment type="caution">
    <text evidence="8">The sequence shown here is derived from an EMBL/GenBank/DDBJ whole genome shotgun (WGS) entry which is preliminary data.</text>
</comment>
<evidence type="ECO:0000256" key="3">
    <source>
        <dbReference type="ARBA" id="ARBA00023125"/>
    </source>
</evidence>
<evidence type="ECO:0000256" key="4">
    <source>
        <dbReference type="ARBA" id="ARBA00023163"/>
    </source>
</evidence>
<dbReference type="SMART" id="SM01043">
    <property type="entry name" value="BTAD"/>
    <property type="match status" value="1"/>
</dbReference>
<dbReference type="Proteomes" id="UP000649739">
    <property type="component" value="Unassembled WGS sequence"/>
</dbReference>
<keyword evidence="9" id="KW-1185">Reference proteome</keyword>
<dbReference type="CDD" id="cd15831">
    <property type="entry name" value="BTAD"/>
    <property type="match status" value="1"/>
</dbReference>
<dbReference type="PRINTS" id="PR00364">
    <property type="entry name" value="DISEASERSIST"/>
</dbReference>
<dbReference type="Pfam" id="PF00486">
    <property type="entry name" value="Trans_reg_C"/>
    <property type="match status" value="1"/>
</dbReference>
<dbReference type="PANTHER" id="PTHR35807:SF1">
    <property type="entry name" value="TRANSCRIPTIONAL REGULATOR REDD"/>
    <property type="match status" value="1"/>
</dbReference>
<dbReference type="AlphaFoldDB" id="A0A8J3F8S9"/>
<feature type="region of interest" description="Disordered" evidence="6">
    <location>
        <begin position="948"/>
        <end position="991"/>
    </location>
</feature>
<feature type="compositionally biased region" description="Low complexity" evidence="6">
    <location>
        <begin position="948"/>
        <end position="960"/>
    </location>
</feature>
<comment type="similarity">
    <text evidence="1">Belongs to the AfsR/DnrI/RedD regulatory family.</text>
</comment>
<evidence type="ECO:0000256" key="1">
    <source>
        <dbReference type="ARBA" id="ARBA00005820"/>
    </source>
</evidence>
<reference evidence="8" key="2">
    <citation type="submission" date="2020-09" db="EMBL/GenBank/DDBJ databases">
        <authorList>
            <person name="Sun Q."/>
            <person name="Ohkuma M."/>
        </authorList>
    </citation>
    <scope>NUCLEOTIDE SEQUENCE</scope>
    <source>
        <strain evidence="8">JCM 3090</strain>
    </source>
</reference>
<proteinExistence type="inferred from homology"/>
<accession>A0A8J3F8S9</accession>
<dbReference type="Gene3D" id="3.40.50.300">
    <property type="entry name" value="P-loop containing nucleotide triphosphate hydrolases"/>
    <property type="match status" value="1"/>
</dbReference>
<dbReference type="GO" id="GO:0043531">
    <property type="term" value="F:ADP binding"/>
    <property type="evidence" value="ECO:0007669"/>
    <property type="project" value="InterPro"/>
</dbReference>
<dbReference type="InterPro" id="IPR001867">
    <property type="entry name" value="OmpR/PhoB-type_DNA-bd"/>
</dbReference>
<evidence type="ECO:0000256" key="5">
    <source>
        <dbReference type="PROSITE-ProRule" id="PRU01091"/>
    </source>
</evidence>
<dbReference type="SUPFAM" id="SSF52540">
    <property type="entry name" value="P-loop containing nucleoside triphosphate hydrolases"/>
    <property type="match status" value="1"/>
</dbReference>
<dbReference type="SUPFAM" id="SSF48452">
    <property type="entry name" value="TPR-like"/>
    <property type="match status" value="2"/>
</dbReference>
<evidence type="ECO:0000256" key="6">
    <source>
        <dbReference type="SAM" id="MobiDB-lite"/>
    </source>
</evidence>
<evidence type="ECO:0000259" key="7">
    <source>
        <dbReference type="PROSITE" id="PS51755"/>
    </source>
</evidence>
<dbReference type="InterPro" id="IPR011990">
    <property type="entry name" value="TPR-like_helical_dom_sf"/>
</dbReference>
<sequence length="991" mass="103554">MRFEILGPLRVTDAGGADRTPRGGRERTALAALLLAAGQPVGRDRLVDLMWGDDPPATAPAQVHTTISRLRRALAAAGAADALATVPAGYRLRVPPDSVDVHRFDRLVAAARGAEPAVAYRRLRTALALWRGPALGGVDAARVAELAGPLDERRLAAVEEALDLALRLGHAAAALAELAAWVPRHPLREGLRALHLRALYLSGRRADALAAYRDARRALVDELGVEPGPELVRLHRAILAGEPLDAPPAPPAPPERVRCLPRALPDFTGRGAALAELAAACAPGPAVLVIDGMAGCGKTTLALAVAHRVAADFPDAQLYVDLQGHSEREPLAPAAALGVLLRQLGLPGEVLPDDLDGRAARWRAELADRRALVLLDNAADAAQVRPLLPTGTATCAIVTGRRRLVGLDGVRVHSLATMEPGEARDLLGRVAGPARVAAEPAAAAEVVDRCGYLPLAVRLVGARLAHRPGWTVADLARRLAPDRPLLPELAAGDRTVRSALDLSYTHLPEPAQRVFRLLAELPLGTYDPLTVAALADLDRAAAEEQLEVLVDHHLLSEPEAGRYRQLDLVREYAGALPDPERPAARARARGFWLAALAAVEAALAAPSLPPPPAARPDLVAAVAAAPLAWFAPQAALLAPLVRAAVADGDADTAWRLVRLAFRPCEFRGYVDEVLAAARAAEPAVEAGGDPAGREAIQYVIGTTHFVCGRYAAAVGPFGRALRLAESAGLIVRAAHDRLSLALVHRNLGEFDAALGYARATFADPALAADPELRWRAWSTYATVLQYQRRWPAALAAHRHSLALAAGLGLHSRVFTLLAIGAVRRELGELAAADRLLTLGLNLMGRTAYRFHIAFAGIELALLRAAQGRAAEALALLDTAGATVAEIGHRQGQARVAVERGDVLRGLGRAAAARAAYAAGAALAEAGGYRPLGDRARAGLAALAAPPAGRAAPGAVPAPRLGDADPVPGVRPPGTEPGPRAAGCAEHPGTGG</sequence>
<dbReference type="RefSeq" id="WP_189169901.1">
    <property type="nucleotide sequence ID" value="NZ_BMQB01000004.1"/>
</dbReference>
<evidence type="ECO:0000256" key="2">
    <source>
        <dbReference type="ARBA" id="ARBA00023015"/>
    </source>
</evidence>
<dbReference type="SMART" id="SM00862">
    <property type="entry name" value="Trans_reg_C"/>
    <property type="match status" value="1"/>
</dbReference>
<dbReference type="InterPro" id="IPR036388">
    <property type="entry name" value="WH-like_DNA-bd_sf"/>
</dbReference>
<dbReference type="PROSITE" id="PS51755">
    <property type="entry name" value="OMPR_PHOB"/>
    <property type="match status" value="1"/>
</dbReference>
<dbReference type="GO" id="GO:0003677">
    <property type="term" value="F:DNA binding"/>
    <property type="evidence" value="ECO:0007669"/>
    <property type="project" value="UniProtKB-UniRule"/>
</dbReference>
<organism evidence="8 9">
    <name type="scientific">Pilimelia anulata</name>
    <dbReference type="NCBI Taxonomy" id="53371"/>
    <lineage>
        <taxon>Bacteria</taxon>
        <taxon>Bacillati</taxon>
        <taxon>Actinomycetota</taxon>
        <taxon>Actinomycetes</taxon>
        <taxon>Micromonosporales</taxon>
        <taxon>Micromonosporaceae</taxon>
        <taxon>Pilimelia</taxon>
    </lineage>
</organism>
<dbReference type="Gene3D" id="1.25.40.10">
    <property type="entry name" value="Tetratricopeptide repeat domain"/>
    <property type="match status" value="3"/>
</dbReference>
<feature type="domain" description="OmpR/PhoB-type" evidence="7">
    <location>
        <begin position="1"/>
        <end position="94"/>
    </location>
</feature>
<name>A0A8J3F8S9_9ACTN</name>
<dbReference type="Gene3D" id="1.10.10.10">
    <property type="entry name" value="Winged helix-like DNA-binding domain superfamily/Winged helix DNA-binding domain"/>
    <property type="match status" value="1"/>
</dbReference>
<dbReference type="GO" id="GO:0000160">
    <property type="term" value="P:phosphorelay signal transduction system"/>
    <property type="evidence" value="ECO:0007669"/>
    <property type="project" value="InterPro"/>
</dbReference>
<dbReference type="InterPro" id="IPR016032">
    <property type="entry name" value="Sig_transdc_resp-reg_C-effctor"/>
</dbReference>
<keyword evidence="2" id="KW-0805">Transcription regulation</keyword>
<feature type="DNA-binding region" description="OmpR/PhoB-type" evidence="5">
    <location>
        <begin position="1"/>
        <end position="94"/>
    </location>
</feature>